<feature type="region of interest" description="Disordered" evidence="1">
    <location>
        <begin position="86"/>
        <end position="112"/>
    </location>
</feature>
<protein>
    <submittedName>
        <fullName evidence="2">Uncharacterized protein</fullName>
    </submittedName>
</protein>
<dbReference type="AlphaFoldDB" id="A0AAU9K5K7"/>
<organism evidence="2 3">
    <name type="scientific">Blepharisma stoltei</name>
    <dbReference type="NCBI Taxonomy" id="1481888"/>
    <lineage>
        <taxon>Eukaryota</taxon>
        <taxon>Sar</taxon>
        <taxon>Alveolata</taxon>
        <taxon>Ciliophora</taxon>
        <taxon>Postciliodesmatophora</taxon>
        <taxon>Heterotrichea</taxon>
        <taxon>Heterotrichida</taxon>
        <taxon>Blepharismidae</taxon>
        <taxon>Blepharisma</taxon>
    </lineage>
</organism>
<feature type="region of interest" description="Disordered" evidence="1">
    <location>
        <begin position="1"/>
        <end position="33"/>
    </location>
</feature>
<evidence type="ECO:0000313" key="2">
    <source>
        <dbReference type="EMBL" id="CAG9334323.1"/>
    </source>
</evidence>
<sequence length="250" mass="28728">MEEDHISTARFSADPENAITSTKDFPNIPNDSSKLTLEENERSHLKIRKKSSRKIKTHLTRIYQNQHLNPLNCLNKNLLSKNFELSPKRSRKKSPDLLKSEKSRLPKIKKEISPGSMRYLENSIDYSNSVLKRRSESNPKTGRSSSTFDRSTASREQRGNFSPIANMNKFELESYRAQQIAKKLQLPEPDLYNFPRIVRTLSSNKNKAIVFGAPPSNAPVLSNEAPENDFSLNFRRRIKEKIVSDIYCSN</sequence>
<feature type="compositionally biased region" description="Polar residues" evidence="1">
    <location>
        <begin position="18"/>
        <end position="33"/>
    </location>
</feature>
<dbReference type="Proteomes" id="UP001162131">
    <property type="component" value="Unassembled WGS sequence"/>
</dbReference>
<comment type="caution">
    <text evidence="2">The sequence shown here is derived from an EMBL/GenBank/DDBJ whole genome shotgun (WGS) entry which is preliminary data.</text>
</comment>
<evidence type="ECO:0000256" key="1">
    <source>
        <dbReference type="SAM" id="MobiDB-lite"/>
    </source>
</evidence>
<feature type="compositionally biased region" description="Basic and acidic residues" evidence="1">
    <location>
        <begin position="93"/>
        <end position="112"/>
    </location>
</feature>
<name>A0AAU9K5K7_9CILI</name>
<gene>
    <name evidence="2" type="ORF">BSTOLATCC_MIC60942</name>
</gene>
<accession>A0AAU9K5K7</accession>
<feature type="region of interest" description="Disordered" evidence="1">
    <location>
        <begin position="132"/>
        <end position="162"/>
    </location>
</feature>
<reference evidence="2" key="1">
    <citation type="submission" date="2021-09" db="EMBL/GenBank/DDBJ databases">
        <authorList>
            <consortium name="AG Swart"/>
            <person name="Singh M."/>
            <person name="Singh A."/>
            <person name="Seah K."/>
            <person name="Emmerich C."/>
        </authorList>
    </citation>
    <scope>NUCLEOTIDE SEQUENCE</scope>
    <source>
        <strain evidence="2">ATCC30299</strain>
    </source>
</reference>
<keyword evidence="3" id="KW-1185">Reference proteome</keyword>
<evidence type="ECO:0000313" key="3">
    <source>
        <dbReference type="Proteomes" id="UP001162131"/>
    </source>
</evidence>
<feature type="compositionally biased region" description="Polar residues" evidence="1">
    <location>
        <begin position="138"/>
        <end position="151"/>
    </location>
</feature>
<dbReference type="EMBL" id="CAJZBQ010000058">
    <property type="protein sequence ID" value="CAG9334323.1"/>
    <property type="molecule type" value="Genomic_DNA"/>
</dbReference>
<proteinExistence type="predicted"/>